<accession>A0ABY1QI31</accession>
<dbReference type="PANTHER" id="PTHR43792">
    <property type="entry name" value="GNAT FAMILY, PUTATIVE (AFU_ORTHOLOGUE AFUA_3G00765)-RELATED-RELATED"/>
    <property type="match status" value="1"/>
</dbReference>
<dbReference type="Proteomes" id="UP001157910">
    <property type="component" value="Unassembled WGS sequence"/>
</dbReference>
<protein>
    <submittedName>
        <fullName evidence="2">Protein N-acetyltransferase, RimJ/RimL family</fullName>
    </submittedName>
</protein>
<comment type="caution">
    <text evidence="2">The sequence shown here is derived from an EMBL/GenBank/DDBJ whole genome shotgun (WGS) entry which is preliminary data.</text>
</comment>
<dbReference type="SUPFAM" id="SSF55729">
    <property type="entry name" value="Acyl-CoA N-acyltransferases (Nat)"/>
    <property type="match status" value="1"/>
</dbReference>
<dbReference type="PROSITE" id="PS51186">
    <property type="entry name" value="GNAT"/>
    <property type="match status" value="1"/>
</dbReference>
<sequence length="184" mass="20453">MFVRTERLFLRPAWPEDLGDLVEILAEEDIQRNLGVTQLPRTADELRVYLNRPRDLHLPHFFMYLRSPTGAELVGGIGLGRSDDDVEVGYWIAPRYRGRGFASEALRAVINQARTLGHRRIVACHFADSWRTGDVLESAGFRDTGELRPRPSASRGLDTPVRVYVADLSSSGRAAGPPTALNAA</sequence>
<name>A0ABY1QI31_9SPHN</name>
<evidence type="ECO:0000259" key="1">
    <source>
        <dbReference type="PROSITE" id="PS51186"/>
    </source>
</evidence>
<evidence type="ECO:0000313" key="3">
    <source>
        <dbReference type="Proteomes" id="UP001157910"/>
    </source>
</evidence>
<dbReference type="Pfam" id="PF13302">
    <property type="entry name" value="Acetyltransf_3"/>
    <property type="match status" value="1"/>
</dbReference>
<dbReference type="RefSeq" id="WP_283406147.1">
    <property type="nucleotide sequence ID" value="NZ_FXUI01000005.1"/>
</dbReference>
<dbReference type="CDD" id="cd04301">
    <property type="entry name" value="NAT_SF"/>
    <property type="match status" value="1"/>
</dbReference>
<gene>
    <name evidence="2" type="ORF">SAMN06296065_105167</name>
</gene>
<organism evidence="2 3">
    <name type="scientific">Novosphingobium panipatense</name>
    <dbReference type="NCBI Taxonomy" id="428991"/>
    <lineage>
        <taxon>Bacteria</taxon>
        <taxon>Pseudomonadati</taxon>
        <taxon>Pseudomonadota</taxon>
        <taxon>Alphaproteobacteria</taxon>
        <taxon>Sphingomonadales</taxon>
        <taxon>Sphingomonadaceae</taxon>
        <taxon>Novosphingobium</taxon>
    </lineage>
</organism>
<dbReference type="InterPro" id="IPR051531">
    <property type="entry name" value="N-acetyltransferase"/>
</dbReference>
<dbReference type="InterPro" id="IPR000182">
    <property type="entry name" value="GNAT_dom"/>
</dbReference>
<proteinExistence type="predicted"/>
<keyword evidence="3" id="KW-1185">Reference proteome</keyword>
<reference evidence="2 3" key="1">
    <citation type="submission" date="2017-05" db="EMBL/GenBank/DDBJ databases">
        <authorList>
            <person name="Varghese N."/>
            <person name="Submissions S."/>
        </authorList>
    </citation>
    <scope>NUCLEOTIDE SEQUENCE [LARGE SCALE GENOMIC DNA]</scope>
    <source>
        <strain evidence="2 3">SM16</strain>
    </source>
</reference>
<dbReference type="EMBL" id="FXUI01000005">
    <property type="protein sequence ID" value="SMP69774.1"/>
    <property type="molecule type" value="Genomic_DNA"/>
</dbReference>
<dbReference type="Gene3D" id="3.40.630.30">
    <property type="match status" value="1"/>
</dbReference>
<evidence type="ECO:0000313" key="2">
    <source>
        <dbReference type="EMBL" id="SMP69774.1"/>
    </source>
</evidence>
<dbReference type="InterPro" id="IPR016181">
    <property type="entry name" value="Acyl_CoA_acyltransferase"/>
</dbReference>
<feature type="domain" description="N-acetyltransferase" evidence="1">
    <location>
        <begin position="8"/>
        <end position="166"/>
    </location>
</feature>